<dbReference type="EMBL" id="QUQM01000009">
    <property type="protein sequence ID" value="KAA8641531.1"/>
    <property type="molecule type" value="Genomic_DNA"/>
</dbReference>
<comment type="caution">
    <text evidence="1">The sequence shown here is derived from an EMBL/GenBank/DDBJ whole genome shotgun (WGS) entry which is preliminary data.</text>
</comment>
<protein>
    <submittedName>
        <fullName evidence="1">Uncharacterized protein</fullName>
    </submittedName>
</protein>
<reference evidence="1 2" key="1">
    <citation type="submission" date="2019-08" db="EMBL/GenBank/DDBJ databases">
        <title>The genome sequence of a newly discovered highly antifungal drug resistant Aspergillus species, Aspergillus tanneri NIH 1004.</title>
        <authorList>
            <person name="Mounaud S."/>
            <person name="Singh I."/>
            <person name="Joardar V."/>
            <person name="Pakala S."/>
            <person name="Pakala S."/>
            <person name="Venepally P."/>
            <person name="Chung J.K."/>
            <person name="Losada L."/>
            <person name="Nierman W.C."/>
        </authorList>
    </citation>
    <scope>NUCLEOTIDE SEQUENCE [LARGE SCALE GENOMIC DNA]</scope>
    <source>
        <strain evidence="1 2">NIH1004</strain>
    </source>
</reference>
<gene>
    <name evidence="1" type="ORF">ATNIH1004_011667</name>
</gene>
<proteinExistence type="predicted"/>
<accession>A0A5M9M491</accession>
<evidence type="ECO:0000313" key="2">
    <source>
        <dbReference type="Proteomes" id="UP000324241"/>
    </source>
</evidence>
<evidence type="ECO:0000313" key="1">
    <source>
        <dbReference type="EMBL" id="KAA8641531.1"/>
    </source>
</evidence>
<dbReference type="AlphaFoldDB" id="A0A5M9M491"/>
<dbReference type="Proteomes" id="UP000324241">
    <property type="component" value="Unassembled WGS sequence"/>
</dbReference>
<sequence>MLFFGRDQLCNCSSFLAAKVKSGIQPLVLPEKSTVVLCFWEFLTSQRYTYQSHTTPLDRVAFDFQTDLQQHWHEVGTAAVSSVYSSEQRPFASLRRSLLKVACELGVDQDGYGGDRYRSSDFLDELREERAHQNMMAVATRGLRSSPPTVWYHDELSRRLEAHGPRHAFQDFLCAARHWLHASPEDAQACVMAIWRVARPWEFQSEAQSKEFKDLLRLAVVDAGSHWGSHASQLALLFESQLPPAYQLEREQVSK</sequence>
<dbReference type="RefSeq" id="XP_033420893.1">
    <property type="nucleotide sequence ID" value="XM_033576229.1"/>
</dbReference>
<dbReference type="GeneID" id="54334368"/>
<organism evidence="1 2">
    <name type="scientific">Aspergillus tanneri</name>
    <dbReference type="NCBI Taxonomy" id="1220188"/>
    <lineage>
        <taxon>Eukaryota</taxon>
        <taxon>Fungi</taxon>
        <taxon>Dikarya</taxon>
        <taxon>Ascomycota</taxon>
        <taxon>Pezizomycotina</taxon>
        <taxon>Eurotiomycetes</taxon>
        <taxon>Eurotiomycetidae</taxon>
        <taxon>Eurotiales</taxon>
        <taxon>Aspergillaceae</taxon>
        <taxon>Aspergillus</taxon>
        <taxon>Aspergillus subgen. Circumdati</taxon>
    </lineage>
</organism>
<name>A0A5M9M491_9EURO</name>
<dbReference type="VEuPathDB" id="FungiDB:EYZ11_012441"/>
<dbReference type="OrthoDB" id="4508837at2759"/>